<proteinExistence type="predicted"/>
<keyword evidence="1" id="KW-0812">Transmembrane</keyword>
<dbReference type="EMBL" id="JRVC01000007">
    <property type="protein sequence ID" value="KHS46991.1"/>
    <property type="molecule type" value="Genomic_DNA"/>
</dbReference>
<feature type="transmembrane region" description="Helical" evidence="1">
    <location>
        <begin position="86"/>
        <end position="106"/>
    </location>
</feature>
<dbReference type="Pfam" id="PF06961">
    <property type="entry name" value="DUF1294"/>
    <property type="match status" value="1"/>
</dbReference>
<keyword evidence="1" id="KW-0472">Membrane</keyword>
<dbReference type="RefSeq" id="WP_236727102.1">
    <property type="nucleotide sequence ID" value="NZ_JRVC01000007.1"/>
</dbReference>
<reference evidence="2 3" key="1">
    <citation type="submission" date="2014-10" db="EMBL/GenBank/DDBJ databases">
        <title>Draft genome sequence of Novosphingobium subterraneum DSM 12447.</title>
        <authorList>
            <person name="Gan H.M."/>
            <person name="Gan H.Y."/>
            <person name="Savka M.A."/>
        </authorList>
    </citation>
    <scope>NUCLEOTIDE SEQUENCE [LARGE SCALE GENOMIC DNA]</scope>
    <source>
        <strain evidence="2 3">DSM 12447</strain>
    </source>
</reference>
<sequence>MESMLEALADLPLLKIAAGWLLLVNLQTFTAFWFDKRAALRGFWRTSEANLLMGAFLGGTPGAFLARRVFRHKTRKQPFVSRLKTIAFLQIMAIGGAMGWYAAGILQV</sequence>
<keyword evidence="3" id="KW-1185">Reference proteome</keyword>
<name>A0A0B9A8P2_9SPHN</name>
<gene>
    <name evidence="2" type="ORF">NJ75_01827</name>
</gene>
<dbReference type="Proteomes" id="UP000031338">
    <property type="component" value="Unassembled WGS sequence"/>
</dbReference>
<evidence type="ECO:0000256" key="1">
    <source>
        <dbReference type="SAM" id="Phobius"/>
    </source>
</evidence>
<organism evidence="2 3">
    <name type="scientific">Novosphingobium subterraneum</name>
    <dbReference type="NCBI Taxonomy" id="48936"/>
    <lineage>
        <taxon>Bacteria</taxon>
        <taxon>Pseudomonadati</taxon>
        <taxon>Pseudomonadota</taxon>
        <taxon>Alphaproteobacteria</taxon>
        <taxon>Sphingomonadales</taxon>
        <taxon>Sphingomonadaceae</taxon>
        <taxon>Novosphingobium</taxon>
    </lineage>
</organism>
<feature type="transmembrane region" description="Helical" evidence="1">
    <location>
        <begin position="49"/>
        <end position="66"/>
    </location>
</feature>
<evidence type="ECO:0000313" key="2">
    <source>
        <dbReference type="EMBL" id="KHS46991.1"/>
    </source>
</evidence>
<dbReference type="PATRIC" id="fig|48936.3.peg.1840"/>
<protein>
    <submittedName>
        <fullName evidence="2">Nuclease (SNase domain-containing protein)</fullName>
    </submittedName>
</protein>
<feature type="transmembrane region" description="Helical" evidence="1">
    <location>
        <begin position="12"/>
        <end position="34"/>
    </location>
</feature>
<evidence type="ECO:0000313" key="3">
    <source>
        <dbReference type="Proteomes" id="UP000031338"/>
    </source>
</evidence>
<dbReference type="InterPro" id="IPR010718">
    <property type="entry name" value="DUF1294"/>
</dbReference>
<dbReference type="AlphaFoldDB" id="A0A0B9A8P2"/>
<accession>A0A0B9A8P2</accession>
<dbReference type="STRING" id="48936.NJ75_01827"/>
<keyword evidence="1" id="KW-1133">Transmembrane helix</keyword>
<comment type="caution">
    <text evidence="2">The sequence shown here is derived from an EMBL/GenBank/DDBJ whole genome shotgun (WGS) entry which is preliminary data.</text>
</comment>